<evidence type="ECO:0000256" key="1">
    <source>
        <dbReference type="SAM" id="MobiDB-lite"/>
    </source>
</evidence>
<gene>
    <name evidence="2" type="ORF">QBC37DRAFT_27948</name>
</gene>
<organism evidence="2 3">
    <name type="scientific">Rhypophila decipiens</name>
    <dbReference type="NCBI Taxonomy" id="261697"/>
    <lineage>
        <taxon>Eukaryota</taxon>
        <taxon>Fungi</taxon>
        <taxon>Dikarya</taxon>
        <taxon>Ascomycota</taxon>
        <taxon>Pezizomycotina</taxon>
        <taxon>Sordariomycetes</taxon>
        <taxon>Sordariomycetidae</taxon>
        <taxon>Sordariales</taxon>
        <taxon>Naviculisporaceae</taxon>
        <taxon>Rhypophila</taxon>
    </lineage>
</organism>
<proteinExistence type="predicted"/>
<reference evidence="2" key="2">
    <citation type="submission" date="2023-05" db="EMBL/GenBank/DDBJ databases">
        <authorList>
            <consortium name="Lawrence Berkeley National Laboratory"/>
            <person name="Steindorff A."/>
            <person name="Hensen N."/>
            <person name="Bonometti L."/>
            <person name="Westerberg I."/>
            <person name="Brannstrom I.O."/>
            <person name="Guillou S."/>
            <person name="Cros-Aarteil S."/>
            <person name="Calhoun S."/>
            <person name="Haridas S."/>
            <person name="Kuo A."/>
            <person name="Mondo S."/>
            <person name="Pangilinan J."/>
            <person name="Riley R."/>
            <person name="Labutti K."/>
            <person name="Andreopoulos B."/>
            <person name="Lipzen A."/>
            <person name="Chen C."/>
            <person name="Yanf M."/>
            <person name="Daum C."/>
            <person name="Ng V."/>
            <person name="Clum A."/>
            <person name="Ohm R."/>
            <person name="Martin F."/>
            <person name="Silar P."/>
            <person name="Natvig D."/>
            <person name="Lalanne C."/>
            <person name="Gautier V."/>
            <person name="Ament-Velasquez S.L."/>
            <person name="Kruys A."/>
            <person name="Hutchinson M.I."/>
            <person name="Powell A.J."/>
            <person name="Barry K."/>
            <person name="Miller A.N."/>
            <person name="Grigoriev I.V."/>
            <person name="Debuchy R."/>
            <person name="Gladieux P."/>
            <person name="Thoren M.H."/>
            <person name="Johannesson H."/>
        </authorList>
    </citation>
    <scope>NUCLEOTIDE SEQUENCE</scope>
    <source>
        <strain evidence="2">PSN293</strain>
    </source>
</reference>
<sequence>MLKMSMHWALRASLRTLIQPRKAKRRRRSWLSHTHTEAHCRPPSVHRCSSWRQAFETSSEPVSQAQPTPAEPPGPSLLGDGTPRWIANRPRPRAQAVSVCVYQKPPHSGFFSNPTLDRLLHSHPTRIRFVPVGTCTERRSMPLCSVLRRRLAGPDHSLRRLLQTRSSKQTTIVNVTVYHGDLPLGLWSRDPATQTQYIHM</sequence>
<reference evidence="2" key="1">
    <citation type="journal article" date="2023" name="Mol. Phylogenet. Evol.">
        <title>Genome-scale phylogeny and comparative genomics of the fungal order Sordariales.</title>
        <authorList>
            <person name="Hensen N."/>
            <person name="Bonometti L."/>
            <person name="Westerberg I."/>
            <person name="Brannstrom I.O."/>
            <person name="Guillou S."/>
            <person name="Cros-Aarteil S."/>
            <person name="Calhoun S."/>
            <person name="Haridas S."/>
            <person name="Kuo A."/>
            <person name="Mondo S."/>
            <person name="Pangilinan J."/>
            <person name="Riley R."/>
            <person name="LaButti K."/>
            <person name="Andreopoulos B."/>
            <person name="Lipzen A."/>
            <person name="Chen C."/>
            <person name="Yan M."/>
            <person name="Daum C."/>
            <person name="Ng V."/>
            <person name="Clum A."/>
            <person name="Steindorff A."/>
            <person name="Ohm R.A."/>
            <person name="Martin F."/>
            <person name="Silar P."/>
            <person name="Natvig D.O."/>
            <person name="Lalanne C."/>
            <person name="Gautier V."/>
            <person name="Ament-Velasquez S.L."/>
            <person name="Kruys A."/>
            <person name="Hutchinson M.I."/>
            <person name="Powell A.J."/>
            <person name="Barry K."/>
            <person name="Miller A.N."/>
            <person name="Grigoriev I.V."/>
            <person name="Debuchy R."/>
            <person name="Gladieux P."/>
            <person name="Hiltunen Thoren M."/>
            <person name="Johannesson H."/>
        </authorList>
    </citation>
    <scope>NUCLEOTIDE SEQUENCE</scope>
    <source>
        <strain evidence="2">PSN293</strain>
    </source>
</reference>
<dbReference type="AlphaFoldDB" id="A0AAN7B2W8"/>
<name>A0AAN7B2W8_9PEZI</name>
<keyword evidence="3" id="KW-1185">Reference proteome</keyword>
<dbReference type="EMBL" id="MU858166">
    <property type="protein sequence ID" value="KAK4210771.1"/>
    <property type="molecule type" value="Genomic_DNA"/>
</dbReference>
<protein>
    <submittedName>
        <fullName evidence="2">Uncharacterized protein</fullName>
    </submittedName>
</protein>
<evidence type="ECO:0000313" key="2">
    <source>
        <dbReference type="EMBL" id="KAK4210771.1"/>
    </source>
</evidence>
<comment type="caution">
    <text evidence="2">The sequence shown here is derived from an EMBL/GenBank/DDBJ whole genome shotgun (WGS) entry which is preliminary data.</text>
</comment>
<feature type="compositionally biased region" description="Polar residues" evidence="1">
    <location>
        <begin position="56"/>
        <end position="67"/>
    </location>
</feature>
<accession>A0AAN7B2W8</accession>
<evidence type="ECO:0000313" key="3">
    <source>
        <dbReference type="Proteomes" id="UP001301769"/>
    </source>
</evidence>
<feature type="region of interest" description="Disordered" evidence="1">
    <location>
        <begin position="56"/>
        <end position="78"/>
    </location>
</feature>
<dbReference type="Proteomes" id="UP001301769">
    <property type="component" value="Unassembled WGS sequence"/>
</dbReference>